<dbReference type="RefSeq" id="XP_011674619.1">
    <property type="nucleotide sequence ID" value="XM_011676317.2"/>
</dbReference>
<dbReference type="GeneID" id="105443296"/>
<name>A0A7M7HNB0_STRPU</name>
<feature type="compositionally biased region" description="Polar residues" evidence="1">
    <location>
        <begin position="34"/>
        <end position="43"/>
    </location>
</feature>
<feature type="region of interest" description="Disordered" evidence="1">
    <location>
        <begin position="1"/>
        <end position="74"/>
    </location>
</feature>
<dbReference type="Pfam" id="PF15389">
    <property type="entry name" value="DUF4612"/>
    <property type="match status" value="1"/>
</dbReference>
<keyword evidence="3" id="KW-1185">Reference proteome</keyword>
<sequence>MGCSAGKNPPLDRIPSTSSTTELRVKENGKSLHSKGNGNNSELPNKINLERRDTGKFVNGLGNGEDKQEHNQGTSLVDYSSMKKHKDMPLSGPICNNNKNVSKSQSDFFKMLDAKIEQGEDFATQEVT</sequence>
<dbReference type="FunCoup" id="A0A7M7HNB0">
    <property type="interactions" value="1007"/>
</dbReference>
<dbReference type="EnsemblMetazoa" id="XM_011676317">
    <property type="protein sequence ID" value="XP_011674619"/>
    <property type="gene ID" value="LOC105443296"/>
</dbReference>
<dbReference type="Proteomes" id="UP000007110">
    <property type="component" value="Unassembled WGS sequence"/>
</dbReference>
<dbReference type="AlphaFoldDB" id="A0A7M7HNB0"/>
<evidence type="ECO:0000256" key="1">
    <source>
        <dbReference type="SAM" id="MobiDB-lite"/>
    </source>
</evidence>
<evidence type="ECO:0000313" key="3">
    <source>
        <dbReference type="Proteomes" id="UP000007110"/>
    </source>
</evidence>
<evidence type="ECO:0000313" key="2">
    <source>
        <dbReference type="EnsemblMetazoa" id="XP_011674613"/>
    </source>
</evidence>
<protein>
    <submittedName>
        <fullName evidence="2">Uncharacterized protein</fullName>
    </submittedName>
</protein>
<organism evidence="2 3">
    <name type="scientific">Strongylocentrotus purpuratus</name>
    <name type="common">Purple sea urchin</name>
    <dbReference type="NCBI Taxonomy" id="7668"/>
    <lineage>
        <taxon>Eukaryota</taxon>
        <taxon>Metazoa</taxon>
        <taxon>Echinodermata</taxon>
        <taxon>Eleutherozoa</taxon>
        <taxon>Echinozoa</taxon>
        <taxon>Echinoidea</taxon>
        <taxon>Euechinoidea</taxon>
        <taxon>Echinacea</taxon>
        <taxon>Camarodonta</taxon>
        <taxon>Echinidea</taxon>
        <taxon>Strongylocentrotidae</taxon>
        <taxon>Strongylocentrotus</taxon>
    </lineage>
</organism>
<reference evidence="3" key="1">
    <citation type="submission" date="2015-02" db="EMBL/GenBank/DDBJ databases">
        <title>Genome sequencing for Strongylocentrotus purpuratus.</title>
        <authorList>
            <person name="Murali S."/>
            <person name="Liu Y."/>
            <person name="Vee V."/>
            <person name="English A."/>
            <person name="Wang M."/>
            <person name="Skinner E."/>
            <person name="Han Y."/>
            <person name="Muzny D.M."/>
            <person name="Worley K.C."/>
            <person name="Gibbs R.A."/>
        </authorList>
    </citation>
    <scope>NUCLEOTIDE SEQUENCE</scope>
</reference>
<dbReference type="EnsemblMetazoa" id="XM_011676311">
    <property type="protein sequence ID" value="XP_011674613"/>
    <property type="gene ID" value="LOC105443296"/>
</dbReference>
<dbReference type="OrthoDB" id="5919401at2759"/>
<dbReference type="InParanoid" id="A0A7M7HNB0"/>
<proteinExistence type="predicted"/>
<dbReference type="InterPro" id="IPR027967">
    <property type="entry name" value="DUF4612"/>
</dbReference>
<dbReference type="RefSeq" id="XP_011674613.1">
    <property type="nucleotide sequence ID" value="XM_011676311.2"/>
</dbReference>
<reference evidence="2" key="2">
    <citation type="submission" date="2021-01" db="UniProtKB">
        <authorList>
            <consortium name="EnsemblMetazoa"/>
        </authorList>
    </citation>
    <scope>IDENTIFICATION</scope>
</reference>
<dbReference type="KEGG" id="spu:105443296"/>
<accession>A0A7M7HNB0</accession>